<proteinExistence type="inferred from homology"/>
<accession>A0A1S3HSY4</accession>
<dbReference type="SMART" id="SM00008">
    <property type="entry name" value="HormR"/>
    <property type="match status" value="1"/>
</dbReference>
<reference evidence="18" key="1">
    <citation type="submission" date="2025-08" db="UniProtKB">
        <authorList>
            <consortium name="RefSeq"/>
        </authorList>
    </citation>
    <scope>IDENTIFICATION</scope>
    <source>
        <tissue evidence="18">Gonads</tissue>
    </source>
</reference>
<evidence type="ECO:0000256" key="8">
    <source>
        <dbReference type="ARBA" id="ARBA00023136"/>
    </source>
</evidence>
<feature type="compositionally biased region" description="Basic and acidic residues" evidence="13">
    <location>
        <begin position="508"/>
        <end position="517"/>
    </location>
</feature>
<dbReference type="InterPro" id="IPR036445">
    <property type="entry name" value="GPCR_2_extracell_dom_sf"/>
</dbReference>
<dbReference type="PROSITE" id="PS50261">
    <property type="entry name" value="G_PROTEIN_RECEP_F2_4"/>
    <property type="match status" value="1"/>
</dbReference>
<dbReference type="PANTHER" id="PTHR45620">
    <property type="entry name" value="PDF RECEPTOR-LIKE PROTEIN-RELATED"/>
    <property type="match status" value="1"/>
</dbReference>
<dbReference type="GO" id="GO:0017046">
    <property type="term" value="F:peptide hormone binding"/>
    <property type="evidence" value="ECO:0007669"/>
    <property type="project" value="TreeGrafter"/>
</dbReference>
<evidence type="ECO:0000256" key="11">
    <source>
        <dbReference type="ARBA" id="ARBA00023180"/>
    </source>
</evidence>
<dbReference type="InterPro" id="IPR001879">
    <property type="entry name" value="GPCR_2_extracellular_dom"/>
</dbReference>
<evidence type="ECO:0000256" key="3">
    <source>
        <dbReference type="ARBA" id="ARBA00022475"/>
    </source>
</evidence>
<comment type="subcellular location">
    <subcellularLocation>
        <location evidence="1">Cell membrane</location>
        <topology evidence="1">Multi-pass membrane protein</topology>
    </subcellularLocation>
</comment>
<dbReference type="PROSITE" id="PS00650">
    <property type="entry name" value="G_PROTEIN_RECEP_F2_2"/>
    <property type="match status" value="1"/>
</dbReference>
<dbReference type="PRINTS" id="PR01350">
    <property type="entry name" value="CTRFAMILY"/>
</dbReference>
<evidence type="ECO:0000256" key="14">
    <source>
        <dbReference type="SAM" id="Phobius"/>
    </source>
</evidence>
<dbReference type="GO" id="GO:0007166">
    <property type="term" value="P:cell surface receptor signaling pathway"/>
    <property type="evidence" value="ECO:0007669"/>
    <property type="project" value="InterPro"/>
</dbReference>
<feature type="transmembrane region" description="Helical" evidence="14">
    <location>
        <begin position="224"/>
        <end position="248"/>
    </location>
</feature>
<dbReference type="GO" id="GO:0004948">
    <property type="term" value="F:calcitonin receptor activity"/>
    <property type="evidence" value="ECO:0007669"/>
    <property type="project" value="InterPro"/>
</dbReference>
<evidence type="ECO:0000256" key="6">
    <source>
        <dbReference type="ARBA" id="ARBA00022989"/>
    </source>
</evidence>
<dbReference type="GeneID" id="106157904"/>
<keyword evidence="7" id="KW-0297">G-protein coupled receptor</keyword>
<feature type="region of interest" description="Disordered" evidence="13">
    <location>
        <begin position="421"/>
        <end position="483"/>
    </location>
</feature>
<dbReference type="Proteomes" id="UP000085678">
    <property type="component" value="Unplaced"/>
</dbReference>
<feature type="compositionally biased region" description="Basic and acidic residues" evidence="13">
    <location>
        <begin position="470"/>
        <end position="482"/>
    </location>
</feature>
<comment type="similarity">
    <text evidence="2">Belongs to the G-protein coupled receptor 2 family.</text>
</comment>
<gene>
    <name evidence="18" type="primary">LOC106157904</name>
</gene>
<feature type="compositionally biased region" description="Low complexity" evidence="13">
    <location>
        <begin position="441"/>
        <end position="451"/>
    </location>
</feature>
<dbReference type="OrthoDB" id="6022368at2759"/>
<evidence type="ECO:0000259" key="16">
    <source>
        <dbReference type="PROSITE" id="PS50261"/>
    </source>
</evidence>
<keyword evidence="3" id="KW-1003">Cell membrane</keyword>
<keyword evidence="12" id="KW-0807">Transducer</keyword>
<dbReference type="Gene3D" id="4.10.1240.10">
    <property type="entry name" value="GPCR, family 2, extracellular hormone receptor domain"/>
    <property type="match status" value="1"/>
</dbReference>
<feature type="compositionally biased region" description="Basic residues" evidence="13">
    <location>
        <begin position="423"/>
        <end position="436"/>
    </location>
</feature>
<keyword evidence="4 14" id="KW-0812">Transmembrane</keyword>
<sequence length="541" mass="61890">MASEPPPTEGAYCNRTWDGLFCWPNTPVGTTTIQSCPNYINMFDVRENASRECLQNGSWFYHPVYNGTWSNYTQCRADLSPVQELTLFMKKHLNNIKLLYSVGYGTSLLALVLALVIMLLFRNNQTSLQIGGSKHPPTPHWECKLLFTIFHYVIGANYTWILMEGVYLHMIIFVSVCSEKEVIKWYMLCGWTCPLVFIIPWIVLKATFDDIYCWNTQTNKHFAWLLRGPNIVMCLINFAIFVNIVRVLCAKLKAGTSQQAKRNRYKKLARTTLVLIPLFGVHYVLFVSFNFIDKHLDQRVEVAYLYLEMFFTSFLGFVVALLFCFLNNEVQNELRRAWERLKAWGIERRSTRHIPSGMSIVVVSKHKPASWKHHPHPGDIIPKKEAHFHPDIVNKEADFNSDFGSNDLISGENTQQMINSKYRPTRKGSPHGRKRCVINASYRTSTSSSHSYKSRNCDSQGASRSSFKTDPSDSARSLRPENDVIMLGSISPLLTRDTKGTETGYHTEFSRKCRSDSSDSISSESGSEKEQLLHDVPNLSV</sequence>
<dbReference type="InterPro" id="IPR050332">
    <property type="entry name" value="GPCR_2"/>
</dbReference>
<dbReference type="AlphaFoldDB" id="A0A1S3HSY4"/>
<feature type="region of interest" description="Disordered" evidence="13">
    <location>
        <begin position="495"/>
        <end position="541"/>
    </location>
</feature>
<dbReference type="InterPro" id="IPR017981">
    <property type="entry name" value="GPCR_2-like_7TM"/>
</dbReference>
<dbReference type="PANTHER" id="PTHR45620:SF1">
    <property type="entry name" value="G-PROTEIN COUPLED RECEPTORS FAMILY 2 PROFILE 2 DOMAIN-CONTAINING PROTEIN"/>
    <property type="match status" value="1"/>
</dbReference>
<feature type="transmembrane region" description="Helical" evidence="14">
    <location>
        <begin position="98"/>
        <end position="121"/>
    </location>
</feature>
<keyword evidence="11" id="KW-0325">Glycoprotein</keyword>
<dbReference type="GO" id="GO:0007188">
    <property type="term" value="P:adenylate cyclase-modulating G protein-coupled receptor signaling pathway"/>
    <property type="evidence" value="ECO:0007669"/>
    <property type="project" value="TreeGrafter"/>
</dbReference>
<dbReference type="PRINTS" id="PR00249">
    <property type="entry name" value="GPCRSECRETIN"/>
</dbReference>
<evidence type="ECO:0000256" key="9">
    <source>
        <dbReference type="ARBA" id="ARBA00023157"/>
    </source>
</evidence>
<feature type="transmembrane region" description="Helical" evidence="14">
    <location>
        <begin position="149"/>
        <end position="173"/>
    </location>
</feature>
<evidence type="ECO:0000256" key="12">
    <source>
        <dbReference type="ARBA" id="ARBA00023224"/>
    </source>
</evidence>
<keyword evidence="5" id="KW-0732">Signal</keyword>
<feature type="transmembrane region" description="Helical" evidence="14">
    <location>
        <begin position="268"/>
        <end position="292"/>
    </location>
</feature>
<organism evidence="17 18">
    <name type="scientific">Lingula anatina</name>
    <name type="common">Brachiopod</name>
    <name type="synonym">Lingula unguis</name>
    <dbReference type="NCBI Taxonomy" id="7574"/>
    <lineage>
        <taxon>Eukaryota</taxon>
        <taxon>Metazoa</taxon>
        <taxon>Spiralia</taxon>
        <taxon>Lophotrochozoa</taxon>
        <taxon>Brachiopoda</taxon>
        <taxon>Linguliformea</taxon>
        <taxon>Lingulata</taxon>
        <taxon>Lingulida</taxon>
        <taxon>Linguloidea</taxon>
        <taxon>Lingulidae</taxon>
        <taxon>Lingula</taxon>
    </lineage>
</organism>
<dbReference type="RefSeq" id="XP_013389152.1">
    <property type="nucleotide sequence ID" value="XM_013533698.1"/>
</dbReference>
<feature type="compositionally biased region" description="Polar residues" evidence="13">
    <location>
        <begin position="457"/>
        <end position="469"/>
    </location>
</feature>
<evidence type="ECO:0000313" key="18">
    <source>
        <dbReference type="RefSeq" id="XP_013389152.1"/>
    </source>
</evidence>
<evidence type="ECO:0000256" key="2">
    <source>
        <dbReference type="ARBA" id="ARBA00005314"/>
    </source>
</evidence>
<dbReference type="Pfam" id="PF02793">
    <property type="entry name" value="HRM"/>
    <property type="match status" value="1"/>
</dbReference>
<feature type="domain" description="G-protein coupled receptors family 2 profile 1" evidence="15">
    <location>
        <begin position="1"/>
        <end position="79"/>
    </location>
</feature>
<dbReference type="Gene3D" id="1.20.1070.10">
    <property type="entry name" value="Rhodopsin 7-helix transmembrane proteins"/>
    <property type="match status" value="1"/>
</dbReference>
<evidence type="ECO:0000313" key="17">
    <source>
        <dbReference type="Proteomes" id="UP000085678"/>
    </source>
</evidence>
<dbReference type="SUPFAM" id="SSF111418">
    <property type="entry name" value="Hormone receptor domain"/>
    <property type="match status" value="1"/>
</dbReference>
<dbReference type="PROSITE" id="PS00649">
    <property type="entry name" value="G_PROTEIN_RECEP_F2_1"/>
    <property type="match status" value="1"/>
</dbReference>
<dbReference type="InParanoid" id="A0A1S3HSY4"/>
<evidence type="ECO:0000256" key="10">
    <source>
        <dbReference type="ARBA" id="ARBA00023170"/>
    </source>
</evidence>
<evidence type="ECO:0000256" key="5">
    <source>
        <dbReference type="ARBA" id="ARBA00022729"/>
    </source>
</evidence>
<keyword evidence="9" id="KW-1015">Disulfide bond</keyword>
<keyword evidence="10 18" id="KW-0675">Receptor</keyword>
<dbReference type="InterPro" id="IPR017983">
    <property type="entry name" value="GPCR_2_secretin-like_CS"/>
</dbReference>
<keyword evidence="17" id="KW-1185">Reference proteome</keyword>
<dbReference type="InterPro" id="IPR000832">
    <property type="entry name" value="GPCR_2_secretin-like"/>
</dbReference>
<dbReference type="Pfam" id="PF00002">
    <property type="entry name" value="7tm_2"/>
    <property type="match status" value="1"/>
</dbReference>
<name>A0A1S3HSY4_LINAN</name>
<protein>
    <submittedName>
        <fullName evidence="18">Glucagon receptor</fullName>
    </submittedName>
</protein>
<dbReference type="KEGG" id="lak:106157904"/>
<evidence type="ECO:0000256" key="4">
    <source>
        <dbReference type="ARBA" id="ARBA00022692"/>
    </source>
</evidence>
<feature type="transmembrane region" description="Helical" evidence="14">
    <location>
        <begin position="185"/>
        <end position="204"/>
    </location>
</feature>
<feature type="transmembrane region" description="Helical" evidence="14">
    <location>
        <begin position="304"/>
        <end position="326"/>
    </location>
</feature>
<evidence type="ECO:0000259" key="15">
    <source>
        <dbReference type="PROSITE" id="PS50227"/>
    </source>
</evidence>
<dbReference type="PROSITE" id="PS50227">
    <property type="entry name" value="G_PROTEIN_RECEP_F2_3"/>
    <property type="match status" value="1"/>
</dbReference>
<feature type="domain" description="G-protein coupled receptors family 2 profile 2" evidence="16">
    <location>
        <begin position="143"/>
        <end position="327"/>
    </location>
</feature>
<evidence type="ECO:0000256" key="13">
    <source>
        <dbReference type="SAM" id="MobiDB-lite"/>
    </source>
</evidence>
<dbReference type="SUPFAM" id="SSF81321">
    <property type="entry name" value="Family A G protein-coupled receptor-like"/>
    <property type="match status" value="1"/>
</dbReference>
<dbReference type="GO" id="GO:0005886">
    <property type="term" value="C:plasma membrane"/>
    <property type="evidence" value="ECO:0007669"/>
    <property type="project" value="UniProtKB-SubCell"/>
</dbReference>
<evidence type="ECO:0000256" key="1">
    <source>
        <dbReference type="ARBA" id="ARBA00004651"/>
    </source>
</evidence>
<keyword evidence="6 14" id="KW-1133">Transmembrane helix</keyword>
<evidence type="ECO:0000256" key="7">
    <source>
        <dbReference type="ARBA" id="ARBA00023040"/>
    </source>
</evidence>
<keyword evidence="8 14" id="KW-0472">Membrane</keyword>
<dbReference type="InterPro" id="IPR003287">
    <property type="entry name" value="GPCR_2_calcitonin_rcpt_fam"/>
</dbReference>
<dbReference type="STRING" id="7574.A0A1S3HSY4"/>